<evidence type="ECO:0000313" key="3">
    <source>
        <dbReference type="Proteomes" id="UP000635606"/>
    </source>
</evidence>
<feature type="region of interest" description="Disordered" evidence="1">
    <location>
        <begin position="228"/>
        <end position="288"/>
    </location>
</feature>
<evidence type="ECO:0000313" key="2">
    <source>
        <dbReference type="EMBL" id="GIJ68186.1"/>
    </source>
</evidence>
<sequence length="398" mass="40355">MAYTGEWERYVNEVTLLGRPDLLRASAREWETALRRVTGTADMLARLATRSGSWTGGGANAFRGHVMALRAAAEKTVAEHHRVRIALDACADELTTAMRDIFVPSWLRPEIIARQSRAVREGVHTPFAPGEFERRLRERTERLNPHAAPELKARWDTEIRLALDEGEDVSRIAYERLRAAYGRLVGEMPGGTPVDVPHVKGDAAKTAANKAAHTAANTAAANPAAANPAANTAGVGAAGTTPSTPLPGTDIGPDTGSGTDTGTGFTPPDLDPGTGFEPFEPGTGLAGAGDLAGAGFGSAGGGGVSAGGGRLPIGDAVATPAAAMTAVAKRGSAGAGVVPGSGGATPKTATMMPGMMGAGGAAGLANNQAAQGTRTTALVESDPLFAVDDGVPSGVIDA</sequence>
<gene>
    <name evidence="2" type="ORF">Voc01_031030</name>
</gene>
<keyword evidence="3" id="KW-1185">Reference proteome</keyword>
<reference evidence="2" key="1">
    <citation type="submission" date="2021-01" db="EMBL/GenBank/DDBJ databases">
        <title>Whole genome shotgun sequence of Virgisporangium ochraceum NBRC 16418.</title>
        <authorList>
            <person name="Komaki H."/>
            <person name="Tamura T."/>
        </authorList>
    </citation>
    <scope>NUCLEOTIDE SEQUENCE</scope>
    <source>
        <strain evidence="2">NBRC 16418</strain>
    </source>
</reference>
<dbReference type="RefSeq" id="WP_203928137.1">
    <property type="nucleotide sequence ID" value="NZ_BOPH01000038.1"/>
</dbReference>
<evidence type="ECO:0008006" key="4">
    <source>
        <dbReference type="Google" id="ProtNLM"/>
    </source>
</evidence>
<name>A0A8J4EAZ5_9ACTN</name>
<protein>
    <recommendedName>
        <fullName evidence="4">PPE family domain-containing protein</fullName>
    </recommendedName>
</protein>
<dbReference type="Proteomes" id="UP000635606">
    <property type="component" value="Unassembled WGS sequence"/>
</dbReference>
<feature type="compositionally biased region" description="Low complexity" evidence="1">
    <location>
        <begin position="228"/>
        <end position="275"/>
    </location>
</feature>
<comment type="caution">
    <text evidence="2">The sequence shown here is derived from an EMBL/GenBank/DDBJ whole genome shotgun (WGS) entry which is preliminary data.</text>
</comment>
<dbReference type="EMBL" id="BOPH01000038">
    <property type="protein sequence ID" value="GIJ68186.1"/>
    <property type="molecule type" value="Genomic_DNA"/>
</dbReference>
<evidence type="ECO:0000256" key="1">
    <source>
        <dbReference type="SAM" id="MobiDB-lite"/>
    </source>
</evidence>
<dbReference type="AlphaFoldDB" id="A0A8J4EAZ5"/>
<proteinExistence type="predicted"/>
<organism evidence="2 3">
    <name type="scientific">Virgisporangium ochraceum</name>
    <dbReference type="NCBI Taxonomy" id="65505"/>
    <lineage>
        <taxon>Bacteria</taxon>
        <taxon>Bacillati</taxon>
        <taxon>Actinomycetota</taxon>
        <taxon>Actinomycetes</taxon>
        <taxon>Micromonosporales</taxon>
        <taxon>Micromonosporaceae</taxon>
        <taxon>Virgisporangium</taxon>
    </lineage>
</organism>
<accession>A0A8J4EAZ5</accession>